<proteinExistence type="predicted"/>
<keyword evidence="2" id="KW-1185">Reference proteome</keyword>
<name>B2GL60_KOCRD</name>
<protein>
    <submittedName>
        <fullName evidence="1">Uncharacterized protein</fullName>
    </submittedName>
</protein>
<accession>B2GL60</accession>
<dbReference type="STRING" id="378753.KRH_16690"/>
<dbReference type="RefSeq" id="WP_012398737.1">
    <property type="nucleotide sequence ID" value="NC_010617.1"/>
</dbReference>
<dbReference type="OrthoDB" id="1259853at2"/>
<evidence type="ECO:0000313" key="1">
    <source>
        <dbReference type="EMBL" id="BAG30016.1"/>
    </source>
</evidence>
<dbReference type="EMBL" id="AP009152">
    <property type="protein sequence ID" value="BAG30016.1"/>
    <property type="molecule type" value="Genomic_DNA"/>
</dbReference>
<gene>
    <name evidence="1" type="ordered locus">KRH_16690</name>
</gene>
<organism evidence="1 2">
    <name type="scientific">Kocuria rhizophila (strain ATCC 9341 / DSM 348 / NBRC 103217 / DC2201)</name>
    <dbReference type="NCBI Taxonomy" id="378753"/>
    <lineage>
        <taxon>Bacteria</taxon>
        <taxon>Bacillati</taxon>
        <taxon>Actinomycetota</taxon>
        <taxon>Actinomycetes</taxon>
        <taxon>Micrococcales</taxon>
        <taxon>Micrococcaceae</taxon>
        <taxon>Kocuria</taxon>
    </lineage>
</organism>
<reference evidence="1 2" key="1">
    <citation type="journal article" date="2008" name="J. Bacteriol.">
        <title>Complete genome sequence of the soil actinomycete Kocuria rhizophila.</title>
        <authorList>
            <person name="Takarada H."/>
            <person name="Sekine M."/>
            <person name="Kosugi H."/>
            <person name="Matsuo Y."/>
            <person name="Fujisawa T."/>
            <person name="Omata S."/>
            <person name="Kishi E."/>
            <person name="Shimizu A."/>
            <person name="Tsukatani N."/>
            <person name="Tanikawa S."/>
            <person name="Fujita N."/>
            <person name="Harayama S."/>
        </authorList>
    </citation>
    <scope>NUCLEOTIDE SEQUENCE [LARGE SCALE GENOMIC DNA]</scope>
    <source>
        <strain evidence="2">ATCC 9341 / DSM 348 / NBRC 103217 / DC2201</strain>
    </source>
</reference>
<dbReference type="Proteomes" id="UP000008838">
    <property type="component" value="Chromosome"/>
</dbReference>
<evidence type="ECO:0000313" key="2">
    <source>
        <dbReference type="Proteomes" id="UP000008838"/>
    </source>
</evidence>
<dbReference type="AlphaFoldDB" id="B2GL60"/>
<dbReference type="KEGG" id="krh:KRH_16690"/>
<sequence length="117" mass="13453">MSPLDPLLPARQVKHALFVADKRRRRTQKALRFDALTAVAPWHARVATYEFDPARFRRSFVARTPPAPGGPQELPRRVITLWLGENSLTPRRRANLEVMRERIGLPVELVTRENLHG</sequence>
<dbReference type="HOGENOM" id="CLU_2081711_0_0_11"/>